<accession>F2LUJ8</accession>
<reference evidence="8" key="2">
    <citation type="submission" date="2011-03" db="EMBL/GenBank/DDBJ databases">
        <title>The complete genome of Hippea maritima DSM 10411.</title>
        <authorList>
            <consortium name="US DOE Joint Genome Institute (JGI-PGF)"/>
            <person name="Lucas S."/>
            <person name="Copeland A."/>
            <person name="Lapidus A."/>
            <person name="Bruce D."/>
            <person name="Goodwin L."/>
            <person name="Pitluck S."/>
            <person name="Peters L."/>
            <person name="Kyrpides N."/>
            <person name="Mavromatis K."/>
            <person name="Pagani I."/>
            <person name="Ivanova N."/>
            <person name="Mikhailova N."/>
            <person name="Lu M."/>
            <person name="Detter J.C."/>
            <person name="Tapia R."/>
            <person name="Han C."/>
            <person name="Land M."/>
            <person name="Hauser L."/>
            <person name="Markowitz V."/>
            <person name="Cheng J.-F."/>
            <person name="Hugenholtz P."/>
            <person name="Woyke T."/>
            <person name="Wu D."/>
            <person name="Spring S."/>
            <person name="Schroeder M."/>
            <person name="Brambilla E."/>
            <person name="Klenk H.-P."/>
            <person name="Eisen J.A."/>
        </authorList>
    </citation>
    <scope>NUCLEOTIDE SEQUENCE [LARGE SCALE GENOMIC DNA]</scope>
    <source>
        <strain evidence="8">ATCC 700847 / DSM 10411 / MH2</strain>
    </source>
</reference>
<dbReference type="PANTHER" id="PTHR42792:SF2">
    <property type="entry name" value="FLAGELLIN"/>
    <property type="match status" value="1"/>
</dbReference>
<dbReference type="Gene3D" id="6.10.10.10">
    <property type="entry name" value="Flagellar export chaperone, C-terminal domain"/>
    <property type="match status" value="1"/>
</dbReference>
<feature type="domain" description="Flagellin C-terminal" evidence="6">
    <location>
        <begin position="510"/>
        <end position="595"/>
    </location>
</feature>
<dbReference type="InterPro" id="IPR046358">
    <property type="entry name" value="Flagellin_C"/>
</dbReference>
<keyword evidence="7" id="KW-0969">Cilium</keyword>
<dbReference type="eggNOG" id="COG1344">
    <property type="taxonomic scope" value="Bacteria"/>
</dbReference>
<dbReference type="Pfam" id="PF00669">
    <property type="entry name" value="Flagellin_N"/>
    <property type="match status" value="1"/>
</dbReference>
<gene>
    <name evidence="7" type="ordered locus">Hipma_1638</name>
</gene>
<keyword evidence="2 4" id="KW-0964">Secreted</keyword>
<dbReference type="HOGENOM" id="CLU_011142_7_1_7"/>
<dbReference type="InterPro" id="IPR042187">
    <property type="entry name" value="Flagellin_C_sub2"/>
</dbReference>
<comment type="function">
    <text evidence="4">Flagellin is the subunit protein which polymerizes to form the filaments of bacterial flagella.</text>
</comment>
<dbReference type="EMBL" id="CP002606">
    <property type="protein sequence ID" value="AEA34588.1"/>
    <property type="molecule type" value="Genomic_DNA"/>
</dbReference>
<dbReference type="OrthoDB" id="9796789at2"/>
<keyword evidence="7" id="KW-0966">Cell projection</keyword>
<reference evidence="7 8" key="1">
    <citation type="journal article" date="2011" name="Stand. Genomic Sci.">
        <title>Complete genome sequence of the thermophilic sulfur-reducer Hippea maritima type strain (MH(2)).</title>
        <authorList>
            <person name="Huntemann M."/>
            <person name="Lu M."/>
            <person name="Nolan M."/>
            <person name="Lapidus A."/>
            <person name="Lucas S."/>
            <person name="Hammon N."/>
            <person name="Deshpande S."/>
            <person name="Cheng J.F."/>
            <person name="Tapia R."/>
            <person name="Han C."/>
            <person name="Goodwin L."/>
            <person name="Pitluck S."/>
            <person name="Liolios K."/>
            <person name="Pagani I."/>
            <person name="Ivanova N."/>
            <person name="Ovchinikova G."/>
            <person name="Pati A."/>
            <person name="Chen A."/>
            <person name="Palaniappan K."/>
            <person name="Land M."/>
            <person name="Hauser L."/>
            <person name="Jeffries C.D."/>
            <person name="Detter J.C."/>
            <person name="Brambilla E.M."/>
            <person name="Rohde M."/>
            <person name="Spring S."/>
            <person name="Goker M."/>
            <person name="Woyke T."/>
            <person name="Bristow J."/>
            <person name="Eisen J.A."/>
            <person name="Markowitz V."/>
            <person name="Hugenholtz P."/>
            <person name="Kyrpides N.C."/>
            <person name="Klenk H.P."/>
            <person name="Mavromatis K."/>
        </authorList>
    </citation>
    <scope>NUCLEOTIDE SEQUENCE [LARGE SCALE GENOMIC DNA]</scope>
    <source>
        <strain evidence="8">ATCC 700847 / DSM 10411 / MH2</strain>
    </source>
</reference>
<dbReference type="STRING" id="760142.Hipma_1638"/>
<dbReference type="InParanoid" id="F2LUJ8"/>
<dbReference type="SUPFAM" id="SSF64518">
    <property type="entry name" value="Phase 1 flagellin"/>
    <property type="match status" value="1"/>
</dbReference>
<evidence type="ECO:0000256" key="1">
    <source>
        <dbReference type="ARBA" id="ARBA00005709"/>
    </source>
</evidence>
<dbReference type="GO" id="GO:0005198">
    <property type="term" value="F:structural molecule activity"/>
    <property type="evidence" value="ECO:0007669"/>
    <property type="project" value="UniProtKB-UniRule"/>
</dbReference>
<dbReference type="Pfam" id="PF07196">
    <property type="entry name" value="Flagellin_IN"/>
    <property type="match status" value="1"/>
</dbReference>
<dbReference type="GO" id="GO:0009288">
    <property type="term" value="C:bacterial-type flagellum"/>
    <property type="evidence" value="ECO:0007669"/>
    <property type="project" value="UniProtKB-SubCell"/>
</dbReference>
<proteinExistence type="inferred from homology"/>
<dbReference type="Gene3D" id="3.30.70.2120">
    <property type="match status" value="1"/>
</dbReference>
<name>F2LUJ8_HIPMA</name>
<dbReference type="InterPro" id="IPR001492">
    <property type="entry name" value="Flagellin"/>
</dbReference>
<organism evidence="7 8">
    <name type="scientific">Hippea maritima (strain ATCC 700847 / DSM 10411 / MH2)</name>
    <dbReference type="NCBI Taxonomy" id="760142"/>
    <lineage>
        <taxon>Bacteria</taxon>
        <taxon>Pseudomonadati</taxon>
        <taxon>Campylobacterota</taxon>
        <taxon>Desulfurellia</taxon>
        <taxon>Desulfurellales</taxon>
        <taxon>Hippeaceae</taxon>
        <taxon>Hippea</taxon>
    </lineage>
</organism>
<evidence type="ECO:0000256" key="3">
    <source>
        <dbReference type="ARBA" id="ARBA00023143"/>
    </source>
</evidence>
<dbReference type="InterPro" id="IPR001029">
    <property type="entry name" value="Flagellin_N"/>
</dbReference>
<dbReference type="PANTHER" id="PTHR42792">
    <property type="entry name" value="FLAGELLIN"/>
    <property type="match status" value="1"/>
</dbReference>
<dbReference type="RefSeq" id="WP_013682614.1">
    <property type="nucleotide sequence ID" value="NC_015318.1"/>
</dbReference>
<protein>
    <recommendedName>
        <fullName evidence="4">Flagellin</fullName>
    </recommendedName>
</protein>
<evidence type="ECO:0000256" key="4">
    <source>
        <dbReference type="RuleBase" id="RU362073"/>
    </source>
</evidence>
<keyword evidence="7" id="KW-0282">Flagellum</keyword>
<comment type="similarity">
    <text evidence="1 4">Belongs to the bacterial flagellin family.</text>
</comment>
<dbReference type="InterPro" id="IPR010810">
    <property type="entry name" value="Flagellin_hook_IN_motif"/>
</dbReference>
<evidence type="ECO:0000259" key="6">
    <source>
        <dbReference type="Pfam" id="PF00700"/>
    </source>
</evidence>
<dbReference type="AlphaFoldDB" id="F2LUJ8"/>
<dbReference type="Proteomes" id="UP000008139">
    <property type="component" value="Chromosome"/>
</dbReference>
<evidence type="ECO:0000256" key="2">
    <source>
        <dbReference type="ARBA" id="ARBA00022525"/>
    </source>
</evidence>
<evidence type="ECO:0000313" key="7">
    <source>
        <dbReference type="EMBL" id="AEA34588.1"/>
    </source>
</evidence>
<dbReference type="KEGG" id="hmr:Hipma_1638"/>
<comment type="subcellular location">
    <subcellularLocation>
        <location evidence="4">Secreted</location>
    </subcellularLocation>
    <subcellularLocation>
        <location evidence="4">Bacterial flagellum</location>
    </subcellularLocation>
</comment>
<evidence type="ECO:0000313" key="8">
    <source>
        <dbReference type="Proteomes" id="UP000008139"/>
    </source>
</evidence>
<feature type="domain" description="Flagellin N-terminal" evidence="5">
    <location>
        <begin position="5"/>
        <end position="143"/>
    </location>
</feature>
<sequence length="596" mass="62341">MGLRINTNIAAQYSVFNLNNTNNKLSLSLNRLSTGLRITKAADDAAGMTIADGLKFQSMNLGQAINNGNNAVKLIQIADMALQKSIDIVQTISQKAAQAANATEDPSSREALQAEINKLIEEVNNIANTTSYKDTKLLDGTFTNKIVHIGAYMNQTLSIGAQRTAADSIGWVAQTTSSNHDTYTTSIQDASNSSTEYLQFNTNTNFVELKGGDLTINGIDVANYAAGIDADHQLSAKTMAAAINKVQSETGGVEADATTTVTGSAEITAGTITAGTFKINGVDIGQVNVTAGDADGALVNKINQYSDQTGVVASTDSSGRLVLTAEDGRNIAITADSTAQGILHLSDTETTIHGTTSTIATAMTFYLNGTQISLSANETAASAVTDINNTLASAGIDTTKLYAELYTSGSGHYVKLVANDGRDLNIYVASGQAAASHLDFLGLSSATANHNTRYIANSSNHGTITLTSMDNIEISGDKAAVGGLKTSVVSPNNNLESVDVTSQSGAELAIKIAQSALKDLDSIRSNLGAIQNQIQATVENISVTQININGAESTIRDVNFAQESSNFSKLQILAQSGTYALAQSNAVQQNVLRLLQ</sequence>
<keyword evidence="3 4" id="KW-0975">Bacterial flagellum</keyword>
<dbReference type="Gene3D" id="1.20.1330.10">
    <property type="entry name" value="f41 fragment of flagellin, N-terminal domain"/>
    <property type="match status" value="2"/>
</dbReference>
<keyword evidence="8" id="KW-1185">Reference proteome</keyword>
<evidence type="ECO:0000259" key="5">
    <source>
        <dbReference type="Pfam" id="PF00669"/>
    </source>
</evidence>
<dbReference type="GO" id="GO:0005576">
    <property type="term" value="C:extracellular region"/>
    <property type="evidence" value="ECO:0007669"/>
    <property type="project" value="UniProtKB-SubCell"/>
</dbReference>
<dbReference type="Pfam" id="PF00700">
    <property type="entry name" value="Flagellin_C"/>
    <property type="match status" value="1"/>
</dbReference>
<dbReference type="PRINTS" id="PR00207">
    <property type="entry name" value="FLAGELLIN"/>
</dbReference>
<dbReference type="FunCoup" id="F2LUJ8">
    <property type="interactions" value="93"/>
</dbReference>